<evidence type="ECO:0000256" key="24">
    <source>
        <dbReference type="SAM" id="Phobius"/>
    </source>
</evidence>
<evidence type="ECO:0000256" key="12">
    <source>
        <dbReference type="ARBA" id="ARBA00022801"/>
    </source>
</evidence>
<dbReference type="CDD" id="cd00082">
    <property type="entry name" value="HisKA"/>
    <property type="match status" value="1"/>
</dbReference>
<evidence type="ECO:0000256" key="16">
    <source>
        <dbReference type="ARBA" id="ARBA00022989"/>
    </source>
</evidence>
<evidence type="ECO:0000259" key="25">
    <source>
        <dbReference type="PROSITE" id="PS50109"/>
    </source>
</evidence>
<comment type="subcellular location">
    <subcellularLocation>
        <location evidence="4">Cell membrane</location>
        <topology evidence="4">Multi-pass membrane protein</topology>
    </subcellularLocation>
</comment>
<sequence length="523" mass="55748">MIPPPPNVDVPAHGRSVGGRAVRVVRRIFVGPRTHLTLRARVSLLVAVVVGLAVAVISSVAYVTVRAELLHQLDASLRSRAVAAAAVQLDTASILDQSTLVVLTAENKVFLVSADGDVIGNIRDRDFAVPLANGPELAVAQGKLAWSLRTVTVDGVAYRMVAVPSASGQALVLARSMTETSETLARLGFVLLAVGVAGIAVAAFSGLTIARAGLRPVERLTAAAERVARTGDLTPIDIDRDDEIGRLAQSFNAMLVALDRSQQLQRQLVADAGHELRTPLTSLRTNLDLLAQSEAAGDRGLSREDRLALLADVRAQVEELSGLVADLVELARDDVPDQHLEEIDLATVAERAVERVRRRASGLRFDISLQPWLVYGDPTMLERAVTNLLDNAVKWSPPGGRVELRLENGRLTVTDEGPGISDVDLPHIFDRFYRSADARKMPGSGLGLAIVRHAALRHGGTIQAGKAPSGGALFVMELPGRPVSAGEEYAADAEEFAAEQPPAEPPPKPSPAISQEDRGVLRR</sequence>
<evidence type="ECO:0000256" key="13">
    <source>
        <dbReference type="ARBA" id="ARBA00022840"/>
    </source>
</evidence>
<dbReference type="GO" id="GO:0005886">
    <property type="term" value="C:plasma membrane"/>
    <property type="evidence" value="ECO:0007669"/>
    <property type="project" value="UniProtKB-SubCell"/>
</dbReference>
<keyword evidence="6" id="KW-1003">Cell membrane</keyword>
<proteinExistence type="predicted"/>
<gene>
    <name evidence="27" type="ordered locus">Acel_1594</name>
</gene>
<evidence type="ECO:0000256" key="6">
    <source>
        <dbReference type="ARBA" id="ARBA00022475"/>
    </source>
</evidence>
<dbReference type="PANTHER" id="PTHR44936:SF9">
    <property type="entry name" value="SENSOR PROTEIN CREC"/>
    <property type="match status" value="1"/>
</dbReference>
<reference evidence="27 28" key="1">
    <citation type="journal article" date="2009" name="Genome Res.">
        <title>Complete genome of the cellulolytic thermophile Acidothermus cellulolyticus 11B provides insights into its ecophysiological and evolutionary adaptations.</title>
        <authorList>
            <person name="Barabote R.D."/>
            <person name="Xie G."/>
            <person name="Leu D.H."/>
            <person name="Normand P."/>
            <person name="Necsulea A."/>
            <person name="Daubin V."/>
            <person name="Medigue C."/>
            <person name="Adney W.S."/>
            <person name="Xu X.C."/>
            <person name="Lapidus A."/>
            <person name="Parales R.E."/>
            <person name="Detter C."/>
            <person name="Pujic P."/>
            <person name="Bruce D."/>
            <person name="Lavire C."/>
            <person name="Challacombe J.F."/>
            <person name="Brettin T.S."/>
            <person name="Berry A.M."/>
        </authorList>
    </citation>
    <scope>NUCLEOTIDE SEQUENCE [LARGE SCALE GENOMIC DNA]</scope>
    <source>
        <strain evidence="28">ATCC 43068 / DSM 8971 / 11B</strain>
    </source>
</reference>
<dbReference type="SUPFAM" id="SSF55874">
    <property type="entry name" value="ATPase domain of HSP90 chaperone/DNA topoisomerase II/histidine kinase"/>
    <property type="match status" value="1"/>
</dbReference>
<evidence type="ECO:0000313" key="27">
    <source>
        <dbReference type="EMBL" id="ABK53366.1"/>
    </source>
</evidence>
<dbReference type="SMART" id="SM00304">
    <property type="entry name" value="HAMP"/>
    <property type="match status" value="1"/>
</dbReference>
<keyword evidence="19" id="KW-0843">Virulence</keyword>
<evidence type="ECO:0000256" key="2">
    <source>
        <dbReference type="ARBA" id="ARBA00001936"/>
    </source>
</evidence>
<dbReference type="Pfam" id="PF00512">
    <property type="entry name" value="HisKA"/>
    <property type="match status" value="1"/>
</dbReference>
<dbReference type="InParanoid" id="A0LVA6"/>
<dbReference type="SMART" id="SM00388">
    <property type="entry name" value="HisKA"/>
    <property type="match status" value="1"/>
</dbReference>
<dbReference type="GO" id="GO:0004721">
    <property type="term" value="F:phosphoprotein phosphatase activity"/>
    <property type="evidence" value="ECO:0007669"/>
    <property type="project" value="UniProtKB-KW"/>
</dbReference>
<dbReference type="PANTHER" id="PTHR44936">
    <property type="entry name" value="SENSOR PROTEIN CREC"/>
    <property type="match status" value="1"/>
</dbReference>
<evidence type="ECO:0000256" key="11">
    <source>
        <dbReference type="ARBA" id="ARBA00022777"/>
    </source>
</evidence>
<dbReference type="EMBL" id="CP000481">
    <property type="protein sequence ID" value="ABK53366.1"/>
    <property type="molecule type" value="Genomic_DNA"/>
</dbReference>
<dbReference type="Pfam" id="PF02518">
    <property type="entry name" value="HATPase_c"/>
    <property type="match status" value="1"/>
</dbReference>
<dbReference type="eggNOG" id="COG2205">
    <property type="taxonomic scope" value="Bacteria"/>
</dbReference>
<evidence type="ECO:0000256" key="23">
    <source>
        <dbReference type="SAM" id="MobiDB-lite"/>
    </source>
</evidence>
<evidence type="ECO:0000256" key="4">
    <source>
        <dbReference type="ARBA" id="ARBA00004651"/>
    </source>
</evidence>
<evidence type="ECO:0000256" key="15">
    <source>
        <dbReference type="ARBA" id="ARBA00022912"/>
    </source>
</evidence>
<keyword evidence="17" id="KW-0902">Two-component regulatory system</keyword>
<dbReference type="GO" id="GO:0000155">
    <property type="term" value="F:phosphorelay sensor kinase activity"/>
    <property type="evidence" value="ECO:0007669"/>
    <property type="project" value="InterPro"/>
</dbReference>
<evidence type="ECO:0000256" key="17">
    <source>
        <dbReference type="ARBA" id="ARBA00023012"/>
    </source>
</evidence>
<feature type="domain" description="Histidine kinase" evidence="25">
    <location>
        <begin position="271"/>
        <end position="482"/>
    </location>
</feature>
<dbReference type="InterPro" id="IPR036097">
    <property type="entry name" value="HisK_dim/P_sf"/>
</dbReference>
<comment type="catalytic activity">
    <reaction evidence="1">
        <text>ATP + protein L-histidine = ADP + protein N-phospho-L-histidine.</text>
        <dbReference type="EC" id="2.7.13.3"/>
    </reaction>
</comment>
<keyword evidence="8" id="KW-0808">Transferase</keyword>
<keyword evidence="13" id="KW-0067">ATP-binding</keyword>
<evidence type="ECO:0000256" key="7">
    <source>
        <dbReference type="ARBA" id="ARBA00022553"/>
    </source>
</evidence>
<dbReference type="SUPFAM" id="SSF47384">
    <property type="entry name" value="Homodimeric domain of signal transducing histidine kinase"/>
    <property type="match status" value="1"/>
</dbReference>
<keyword evidence="12" id="KW-0378">Hydrolase</keyword>
<keyword evidence="7" id="KW-0597">Phosphoprotein</keyword>
<dbReference type="GO" id="GO:0005524">
    <property type="term" value="F:ATP binding"/>
    <property type="evidence" value="ECO:0007669"/>
    <property type="project" value="UniProtKB-KW"/>
</dbReference>
<evidence type="ECO:0000256" key="14">
    <source>
        <dbReference type="ARBA" id="ARBA00022842"/>
    </source>
</evidence>
<feature type="transmembrane region" description="Helical" evidence="24">
    <location>
        <begin position="42"/>
        <end position="65"/>
    </location>
</feature>
<evidence type="ECO:0000256" key="21">
    <source>
        <dbReference type="ARBA" id="ARBA00040454"/>
    </source>
</evidence>
<dbReference type="Gene3D" id="1.10.287.130">
    <property type="match status" value="1"/>
</dbReference>
<dbReference type="Gene3D" id="3.30.565.10">
    <property type="entry name" value="Histidine kinase-like ATPase, C-terminal domain"/>
    <property type="match status" value="1"/>
</dbReference>
<keyword evidence="9 24" id="KW-0812">Transmembrane</keyword>
<dbReference type="STRING" id="351607.Acel_1594"/>
<evidence type="ECO:0000256" key="9">
    <source>
        <dbReference type="ARBA" id="ARBA00022692"/>
    </source>
</evidence>
<dbReference type="PROSITE" id="PS50109">
    <property type="entry name" value="HIS_KIN"/>
    <property type="match status" value="1"/>
</dbReference>
<evidence type="ECO:0000256" key="1">
    <source>
        <dbReference type="ARBA" id="ARBA00000085"/>
    </source>
</evidence>
<evidence type="ECO:0000256" key="20">
    <source>
        <dbReference type="ARBA" id="ARBA00023211"/>
    </source>
</evidence>
<name>A0LVA6_ACIC1</name>
<dbReference type="InterPro" id="IPR003661">
    <property type="entry name" value="HisK_dim/P_dom"/>
</dbReference>
<dbReference type="PROSITE" id="PS50885">
    <property type="entry name" value="HAMP"/>
    <property type="match status" value="1"/>
</dbReference>
<dbReference type="PRINTS" id="PR00344">
    <property type="entry name" value="BCTRLSENSOR"/>
</dbReference>
<evidence type="ECO:0000256" key="22">
    <source>
        <dbReference type="ARBA" id="ARBA00041776"/>
    </source>
</evidence>
<evidence type="ECO:0000256" key="8">
    <source>
        <dbReference type="ARBA" id="ARBA00022679"/>
    </source>
</evidence>
<feature type="domain" description="HAMP" evidence="26">
    <location>
        <begin position="211"/>
        <end position="263"/>
    </location>
</feature>
<dbReference type="InterPro" id="IPR004358">
    <property type="entry name" value="Sig_transdc_His_kin-like_C"/>
</dbReference>
<dbReference type="FunCoup" id="A0LVA6">
    <property type="interactions" value="27"/>
</dbReference>
<protein>
    <recommendedName>
        <fullName evidence="21">Signal transduction histidine-protein kinase/phosphatase MprB</fullName>
        <ecNumber evidence="5">2.7.13.3</ecNumber>
    </recommendedName>
    <alternativeName>
        <fullName evidence="22">Mycobacterial persistence regulator B</fullName>
    </alternativeName>
</protein>
<evidence type="ECO:0000256" key="5">
    <source>
        <dbReference type="ARBA" id="ARBA00012438"/>
    </source>
</evidence>
<keyword evidence="16 24" id="KW-1133">Transmembrane helix</keyword>
<dbReference type="AlphaFoldDB" id="A0LVA6"/>
<evidence type="ECO:0000313" key="28">
    <source>
        <dbReference type="Proteomes" id="UP000008221"/>
    </source>
</evidence>
<keyword evidence="18" id="KW-0346">Stress response</keyword>
<dbReference type="SMART" id="SM00387">
    <property type="entry name" value="HATPase_c"/>
    <property type="match status" value="1"/>
</dbReference>
<comment type="cofactor">
    <cofactor evidence="3">
        <name>Mg(2+)</name>
        <dbReference type="ChEBI" id="CHEBI:18420"/>
    </cofactor>
</comment>
<organism evidence="27 28">
    <name type="scientific">Acidothermus cellulolyticus (strain ATCC 43068 / DSM 8971 / 11B)</name>
    <dbReference type="NCBI Taxonomy" id="351607"/>
    <lineage>
        <taxon>Bacteria</taxon>
        <taxon>Bacillati</taxon>
        <taxon>Actinomycetota</taxon>
        <taxon>Actinomycetes</taxon>
        <taxon>Acidothermales</taxon>
        <taxon>Acidothermaceae</taxon>
        <taxon>Acidothermus</taxon>
    </lineage>
</organism>
<dbReference type="SUPFAM" id="SSF158472">
    <property type="entry name" value="HAMP domain-like"/>
    <property type="match status" value="1"/>
</dbReference>
<dbReference type="EC" id="2.7.13.3" evidence="5"/>
<comment type="cofactor">
    <cofactor evidence="2">
        <name>Mn(2+)</name>
        <dbReference type="ChEBI" id="CHEBI:29035"/>
    </cofactor>
</comment>
<keyword evidence="10" id="KW-0547">Nucleotide-binding</keyword>
<keyword evidence="14" id="KW-0460">Magnesium</keyword>
<dbReference type="HOGENOM" id="CLU_000445_89_6_11"/>
<dbReference type="InterPro" id="IPR050980">
    <property type="entry name" value="2C_sensor_his_kinase"/>
</dbReference>
<dbReference type="CDD" id="cd00075">
    <property type="entry name" value="HATPase"/>
    <property type="match status" value="1"/>
</dbReference>
<dbReference type="CDD" id="cd06225">
    <property type="entry name" value="HAMP"/>
    <property type="match status" value="1"/>
</dbReference>
<feature type="transmembrane region" description="Helical" evidence="24">
    <location>
        <begin position="187"/>
        <end position="210"/>
    </location>
</feature>
<keyword evidence="20" id="KW-0464">Manganese</keyword>
<evidence type="ECO:0000259" key="26">
    <source>
        <dbReference type="PROSITE" id="PS50885"/>
    </source>
</evidence>
<dbReference type="Pfam" id="PF00672">
    <property type="entry name" value="HAMP"/>
    <property type="match status" value="1"/>
</dbReference>
<evidence type="ECO:0000256" key="19">
    <source>
        <dbReference type="ARBA" id="ARBA00023026"/>
    </source>
</evidence>
<keyword evidence="15" id="KW-0904">Protein phosphatase</keyword>
<dbReference type="Proteomes" id="UP000008221">
    <property type="component" value="Chromosome"/>
</dbReference>
<evidence type="ECO:0000256" key="18">
    <source>
        <dbReference type="ARBA" id="ARBA00023016"/>
    </source>
</evidence>
<dbReference type="Gene3D" id="6.10.340.10">
    <property type="match status" value="1"/>
</dbReference>
<keyword evidence="24" id="KW-0472">Membrane</keyword>
<dbReference type="InterPro" id="IPR005467">
    <property type="entry name" value="His_kinase_dom"/>
</dbReference>
<feature type="region of interest" description="Disordered" evidence="23">
    <location>
        <begin position="485"/>
        <end position="523"/>
    </location>
</feature>
<dbReference type="InterPro" id="IPR036890">
    <property type="entry name" value="HATPase_C_sf"/>
</dbReference>
<dbReference type="InterPro" id="IPR003660">
    <property type="entry name" value="HAMP_dom"/>
</dbReference>
<keyword evidence="28" id="KW-1185">Reference proteome</keyword>
<accession>A0LVA6</accession>
<dbReference type="InterPro" id="IPR003594">
    <property type="entry name" value="HATPase_dom"/>
</dbReference>
<dbReference type="KEGG" id="ace:Acel_1594"/>
<keyword evidence="11 27" id="KW-0418">Kinase</keyword>
<evidence type="ECO:0000256" key="3">
    <source>
        <dbReference type="ARBA" id="ARBA00001946"/>
    </source>
</evidence>
<dbReference type="RefSeq" id="WP_011720429.1">
    <property type="nucleotide sequence ID" value="NC_008578.1"/>
</dbReference>
<evidence type="ECO:0000256" key="10">
    <source>
        <dbReference type="ARBA" id="ARBA00022741"/>
    </source>
</evidence>